<sequence>QQQGKVERAGGRPVVLAGKRRIFKFGYADGQVEAVLPPGDVRIEVRKGFEYDLAEHTENLAADKTVTIKLKRWIDMPSAGWYSGDTHVHWVRHTWYENGDPAWLNVHSRAEDLWVNNNLILKHWWKNVKSKQFPRGLVANRPDMFGVGKVKELSVNGRIVWTGEEYRNNEVFGHMVFLRINKLIQPVSTGFMGGPEAVHYPPNSHTYDEVRQAGGISIAAHDVGKEVPLQVILGKLDSLDAHGTSRYYDLLNCGFRMPISIGSDYPANLMGFARVYVFCKGKLDYDTWVDNLAAGKTFVSSGAMITFQADGKTHGDTIELTGGKARDIAIKGLAAGRTPLARVEIVHNGKVVRTIKPAGGAARKIPFTESIRVSGPGWLAARTYAGSSPSWWGRTNAAHTAPIYIKAGSDRLIVPEAVRRLIRILQGARAAAAKSNMYASDKQKAEVLEYYDRGIRRYDQLLK</sequence>
<evidence type="ECO:0000313" key="1">
    <source>
        <dbReference type="EMBL" id="KKL14122.1"/>
    </source>
</evidence>
<protein>
    <submittedName>
        <fullName evidence="1">Uncharacterized protein</fullName>
    </submittedName>
</protein>
<dbReference type="Gene3D" id="3.20.20.140">
    <property type="entry name" value="Metal-dependent hydrolases"/>
    <property type="match status" value="1"/>
</dbReference>
<organism evidence="1">
    <name type="scientific">marine sediment metagenome</name>
    <dbReference type="NCBI Taxonomy" id="412755"/>
    <lineage>
        <taxon>unclassified sequences</taxon>
        <taxon>metagenomes</taxon>
        <taxon>ecological metagenomes</taxon>
    </lineage>
</organism>
<comment type="caution">
    <text evidence="1">The sequence shown here is derived from an EMBL/GenBank/DDBJ whole genome shotgun (WGS) entry which is preliminary data.</text>
</comment>
<accession>A0A0F9BJX5</accession>
<proteinExistence type="predicted"/>
<dbReference type="AlphaFoldDB" id="A0A0F9BJX5"/>
<feature type="non-terminal residue" evidence="1">
    <location>
        <position position="1"/>
    </location>
</feature>
<reference evidence="1" key="1">
    <citation type="journal article" date="2015" name="Nature">
        <title>Complex archaea that bridge the gap between prokaryotes and eukaryotes.</title>
        <authorList>
            <person name="Spang A."/>
            <person name="Saw J.H."/>
            <person name="Jorgensen S.L."/>
            <person name="Zaremba-Niedzwiedzka K."/>
            <person name="Martijn J."/>
            <person name="Lind A.E."/>
            <person name="van Eijk R."/>
            <person name="Schleper C."/>
            <person name="Guy L."/>
            <person name="Ettema T.J."/>
        </authorList>
    </citation>
    <scope>NUCLEOTIDE SEQUENCE</scope>
</reference>
<name>A0A0F9BJX5_9ZZZZ</name>
<dbReference type="NCBIfam" id="NF038032">
    <property type="entry name" value="CehA_McbA_metalo"/>
    <property type="match status" value="1"/>
</dbReference>
<gene>
    <name evidence="1" type="ORF">LCGC14_2518920</name>
</gene>
<dbReference type="EMBL" id="LAZR01040587">
    <property type="protein sequence ID" value="KKL14122.1"/>
    <property type="molecule type" value="Genomic_DNA"/>
</dbReference>